<dbReference type="Proteomes" id="UP000000366">
    <property type="component" value="Chromosome"/>
</dbReference>
<keyword evidence="13" id="KW-1185">Reference proteome</keyword>
<evidence type="ECO:0000256" key="5">
    <source>
        <dbReference type="ARBA" id="ARBA00022723"/>
    </source>
</evidence>
<reference evidence="12 13" key="1">
    <citation type="journal article" date="2007" name="J. Bacteriol.">
        <title>Whole-genome analysis of the methyl tert-butyl ether-degrading beta-proteobacterium Methylibium petroleiphilum PM1.</title>
        <authorList>
            <person name="Kane S.R."/>
            <person name="Chakicherla A.Y."/>
            <person name="Chain P.S.G."/>
            <person name="Schmidt R."/>
            <person name="Shin M.W."/>
            <person name="Legler T.C."/>
            <person name="Scow K.M."/>
            <person name="Larimer F.W."/>
            <person name="Lucas S.M."/>
            <person name="Richardson P.M."/>
            <person name="Hristova K.R."/>
        </authorList>
    </citation>
    <scope>NUCLEOTIDE SEQUENCE [LARGE SCALE GENOMIC DNA]</scope>
    <source>
        <strain evidence="13">ATCC BAA-1232 / LMG 22953 / PM1</strain>
    </source>
</reference>
<evidence type="ECO:0000313" key="12">
    <source>
        <dbReference type="EMBL" id="ABM96680.1"/>
    </source>
</evidence>
<dbReference type="PANTHER" id="PTHR30040">
    <property type="entry name" value="THIAMINE BIOSYNTHESIS LIPOPROTEIN APBE"/>
    <property type="match status" value="1"/>
</dbReference>
<keyword evidence="7 10" id="KW-0460">Magnesium</keyword>
<comment type="cofactor">
    <cofactor evidence="11">
        <name>Mg(2+)</name>
        <dbReference type="ChEBI" id="CHEBI:18420"/>
    </cofactor>
    <cofactor evidence="11">
        <name>Mn(2+)</name>
        <dbReference type="ChEBI" id="CHEBI:29035"/>
    </cofactor>
    <text evidence="11">Magnesium. Can also use manganese.</text>
</comment>
<comment type="catalytic activity">
    <reaction evidence="9 10">
        <text>L-threonyl-[protein] + FAD = FMN-L-threonyl-[protein] + AMP + H(+)</text>
        <dbReference type="Rhea" id="RHEA:36847"/>
        <dbReference type="Rhea" id="RHEA-COMP:11060"/>
        <dbReference type="Rhea" id="RHEA-COMP:11061"/>
        <dbReference type="ChEBI" id="CHEBI:15378"/>
        <dbReference type="ChEBI" id="CHEBI:30013"/>
        <dbReference type="ChEBI" id="CHEBI:57692"/>
        <dbReference type="ChEBI" id="CHEBI:74257"/>
        <dbReference type="ChEBI" id="CHEBI:456215"/>
        <dbReference type="EC" id="2.7.1.180"/>
    </reaction>
</comment>
<dbReference type="Pfam" id="PF02424">
    <property type="entry name" value="ApbE"/>
    <property type="match status" value="1"/>
</dbReference>
<dbReference type="STRING" id="420662.Mpe_A3727"/>
<dbReference type="PIRSF" id="PIRSF006268">
    <property type="entry name" value="ApbE"/>
    <property type="match status" value="1"/>
</dbReference>
<dbReference type="InterPro" id="IPR003374">
    <property type="entry name" value="ApbE-like_sf"/>
</dbReference>
<dbReference type="AlphaFoldDB" id="A2SM91"/>
<dbReference type="InterPro" id="IPR024932">
    <property type="entry name" value="ApbE"/>
</dbReference>
<accession>A2SM91</accession>
<keyword evidence="5 10" id="KW-0479">Metal-binding</keyword>
<dbReference type="Gene3D" id="3.10.520.10">
    <property type="entry name" value="ApbE-like domains"/>
    <property type="match status" value="1"/>
</dbReference>
<dbReference type="GO" id="GO:0016740">
    <property type="term" value="F:transferase activity"/>
    <property type="evidence" value="ECO:0007669"/>
    <property type="project" value="UniProtKB-UniRule"/>
</dbReference>
<evidence type="ECO:0000256" key="3">
    <source>
        <dbReference type="ARBA" id="ARBA00022630"/>
    </source>
</evidence>
<protein>
    <recommendedName>
        <fullName evidence="2 10">FAD:protein FMN transferase</fullName>
        <ecNumber evidence="1 10">2.7.1.180</ecNumber>
    </recommendedName>
    <alternativeName>
        <fullName evidence="8 10">Flavin transferase</fullName>
    </alternativeName>
</protein>
<evidence type="ECO:0000256" key="7">
    <source>
        <dbReference type="ARBA" id="ARBA00022842"/>
    </source>
</evidence>
<feature type="binding site" evidence="11">
    <location>
        <position position="300"/>
    </location>
    <ligand>
        <name>Mg(2+)</name>
        <dbReference type="ChEBI" id="CHEBI:18420"/>
    </ligand>
</feature>
<feature type="binding site" evidence="11">
    <location>
        <position position="296"/>
    </location>
    <ligand>
        <name>Mg(2+)</name>
        <dbReference type="ChEBI" id="CHEBI:18420"/>
    </ligand>
</feature>
<keyword evidence="4 10" id="KW-0808">Transferase</keyword>
<dbReference type="KEGG" id="mpt:Mpe_A3727"/>
<evidence type="ECO:0000256" key="2">
    <source>
        <dbReference type="ARBA" id="ARBA00016337"/>
    </source>
</evidence>
<dbReference type="RefSeq" id="WP_011831300.1">
    <property type="nucleotide sequence ID" value="NC_008825.1"/>
</dbReference>
<evidence type="ECO:0000256" key="6">
    <source>
        <dbReference type="ARBA" id="ARBA00022827"/>
    </source>
</evidence>
<comment type="similarity">
    <text evidence="10">Belongs to the ApbE family.</text>
</comment>
<evidence type="ECO:0000256" key="11">
    <source>
        <dbReference type="PIRSR" id="PIRSR006268-2"/>
    </source>
</evidence>
<dbReference type="EMBL" id="CP000555">
    <property type="protein sequence ID" value="ABM96680.1"/>
    <property type="molecule type" value="Genomic_DNA"/>
</dbReference>
<evidence type="ECO:0000256" key="4">
    <source>
        <dbReference type="ARBA" id="ARBA00022679"/>
    </source>
</evidence>
<evidence type="ECO:0000256" key="9">
    <source>
        <dbReference type="ARBA" id="ARBA00048540"/>
    </source>
</evidence>
<dbReference type="PANTHER" id="PTHR30040:SF2">
    <property type="entry name" value="FAD:PROTEIN FMN TRANSFERASE"/>
    <property type="match status" value="1"/>
</dbReference>
<evidence type="ECO:0000256" key="1">
    <source>
        <dbReference type="ARBA" id="ARBA00011955"/>
    </source>
</evidence>
<evidence type="ECO:0000256" key="8">
    <source>
        <dbReference type="ARBA" id="ARBA00031306"/>
    </source>
</evidence>
<dbReference type="SUPFAM" id="SSF143631">
    <property type="entry name" value="ApbE-like"/>
    <property type="match status" value="1"/>
</dbReference>
<keyword evidence="3 10" id="KW-0285">Flavoprotein</keyword>
<gene>
    <name evidence="12" type="ordered locus">Mpe_A3727</name>
</gene>
<dbReference type="EC" id="2.7.1.180" evidence="1 10"/>
<sequence>MTTRLSFADLPLPGYRHDGGVAPRLLAAAVQELGGPTMGTRWSVKYWHAPATPGPARREVREAIEIALDLVVRQMSTWEDDSDLSRYNRAAPGRWQKLPEPLFSVLQHALELARATGGAYDPTVGPAVNLWGFGPDPARRDAPTEGDLEMARRRIGWQRVQLDVEQRRARQDGGTYVDLSSIAKGYAVDAVARALQRLGCGNALVEVGGELLGMGRRPDGQPWRVAVRLPGLEQGDAGPVLALKGLAVATSGDDFRCFETDDGERHSHTIDPRTGRPVRHALASVTVVHAQCMQADALATALTVLGPDEGWTYAERERLAVLFIRRAADGGHEARPTAGFEALLA</sequence>
<keyword evidence="6 10" id="KW-0274">FAD</keyword>
<dbReference type="HOGENOM" id="CLU_044403_0_2_4"/>
<dbReference type="GO" id="GO:0046872">
    <property type="term" value="F:metal ion binding"/>
    <property type="evidence" value="ECO:0007669"/>
    <property type="project" value="UniProtKB-UniRule"/>
</dbReference>
<evidence type="ECO:0000313" key="13">
    <source>
        <dbReference type="Proteomes" id="UP000000366"/>
    </source>
</evidence>
<organism evidence="12 13">
    <name type="scientific">Methylibium petroleiphilum (strain ATCC BAA-1232 / LMG 22953 / PM1)</name>
    <dbReference type="NCBI Taxonomy" id="420662"/>
    <lineage>
        <taxon>Bacteria</taxon>
        <taxon>Pseudomonadati</taxon>
        <taxon>Pseudomonadota</taxon>
        <taxon>Betaproteobacteria</taxon>
        <taxon>Burkholderiales</taxon>
        <taxon>Sphaerotilaceae</taxon>
        <taxon>Methylibium</taxon>
    </lineage>
</organism>
<evidence type="ECO:0000256" key="10">
    <source>
        <dbReference type="PIRNR" id="PIRNR006268"/>
    </source>
</evidence>
<proteinExistence type="inferred from homology"/>
<dbReference type="eggNOG" id="COG1477">
    <property type="taxonomic scope" value="Bacteria"/>
</dbReference>
<name>A2SM91_METPP</name>
<feature type="binding site" evidence="11">
    <location>
        <position position="181"/>
    </location>
    <ligand>
        <name>Mg(2+)</name>
        <dbReference type="ChEBI" id="CHEBI:18420"/>
    </ligand>
</feature>